<evidence type="ECO:0000313" key="1">
    <source>
        <dbReference type="EMBL" id="TWF99041.1"/>
    </source>
</evidence>
<dbReference type="InterPro" id="IPR015813">
    <property type="entry name" value="Pyrv/PenolPyrv_kinase-like_dom"/>
</dbReference>
<dbReference type="GO" id="GO:0016829">
    <property type="term" value="F:lyase activity"/>
    <property type="evidence" value="ECO:0007669"/>
    <property type="project" value="UniProtKB-KW"/>
</dbReference>
<name>A0A561UI39_9ACTN</name>
<dbReference type="Pfam" id="PF13714">
    <property type="entry name" value="PEP_mutase"/>
    <property type="match status" value="1"/>
</dbReference>
<gene>
    <name evidence="1" type="ORF">FHX73_112877</name>
</gene>
<dbReference type="Gene3D" id="6.10.250.2750">
    <property type="match status" value="1"/>
</dbReference>
<sequence length="289" mass="29019">MTDINESAPASPPATQHEKALAFHALHRADRPLALANVWDVAGARIVAEAGAPAIATTSAGVAWALGTPDGGKLGRALAVELIARVTAAVALPVTADIEDGFADSPAGVGETVAAVLAAGAVGINLEDSDRSGRAPLLPVDEQAARLAAARAAADAAGIPLYINARIDSYLRGVGADAEARRQETLDRAAAYVAAGASGVFVPGLTDPAELSAIAAGLTVPLNVLVGAGAPTVEELGKAGVARVSLGSAVAESAYAVVRRAARELYRQGSYDEVAEAIPYPELNALLNG</sequence>
<dbReference type="OrthoDB" id="9780430at2"/>
<dbReference type="PANTHER" id="PTHR42905:SF16">
    <property type="entry name" value="CARBOXYPHOSPHONOENOLPYRUVATE PHOSPHONOMUTASE-LIKE PROTEIN (AFU_ORTHOLOGUE AFUA_5G07230)"/>
    <property type="match status" value="1"/>
</dbReference>
<dbReference type="SUPFAM" id="SSF51621">
    <property type="entry name" value="Phosphoenolpyruvate/pyruvate domain"/>
    <property type="match status" value="1"/>
</dbReference>
<dbReference type="Proteomes" id="UP000317940">
    <property type="component" value="Unassembled WGS sequence"/>
</dbReference>
<dbReference type="RefSeq" id="WP_145905373.1">
    <property type="nucleotide sequence ID" value="NZ_BAAAMZ010000011.1"/>
</dbReference>
<dbReference type="AlphaFoldDB" id="A0A561UI39"/>
<dbReference type="PANTHER" id="PTHR42905">
    <property type="entry name" value="PHOSPHOENOLPYRUVATE CARBOXYLASE"/>
    <property type="match status" value="1"/>
</dbReference>
<keyword evidence="1" id="KW-0456">Lyase</keyword>
<proteinExistence type="predicted"/>
<evidence type="ECO:0000313" key="2">
    <source>
        <dbReference type="Proteomes" id="UP000317940"/>
    </source>
</evidence>
<comment type="caution">
    <text evidence="1">The sequence shown here is derived from an EMBL/GenBank/DDBJ whole genome shotgun (WGS) entry which is preliminary data.</text>
</comment>
<keyword evidence="2" id="KW-1185">Reference proteome</keyword>
<protein>
    <submittedName>
        <fullName evidence="1">2-methylisocitrate lyase-like PEP mutase family enzyme</fullName>
    </submittedName>
</protein>
<organism evidence="1 2">
    <name type="scientific">Kitasatospora viridis</name>
    <dbReference type="NCBI Taxonomy" id="281105"/>
    <lineage>
        <taxon>Bacteria</taxon>
        <taxon>Bacillati</taxon>
        <taxon>Actinomycetota</taxon>
        <taxon>Actinomycetes</taxon>
        <taxon>Kitasatosporales</taxon>
        <taxon>Streptomycetaceae</taxon>
        <taxon>Kitasatospora</taxon>
    </lineage>
</organism>
<dbReference type="InterPro" id="IPR039556">
    <property type="entry name" value="ICL/PEPM"/>
</dbReference>
<dbReference type="CDD" id="cd00377">
    <property type="entry name" value="ICL_PEPM"/>
    <property type="match status" value="1"/>
</dbReference>
<dbReference type="Gene3D" id="3.20.20.60">
    <property type="entry name" value="Phosphoenolpyruvate-binding domains"/>
    <property type="match status" value="1"/>
</dbReference>
<reference evidence="1 2" key="1">
    <citation type="submission" date="2019-06" db="EMBL/GenBank/DDBJ databases">
        <title>Sequencing the genomes of 1000 actinobacteria strains.</title>
        <authorList>
            <person name="Klenk H.-P."/>
        </authorList>
    </citation>
    <scope>NUCLEOTIDE SEQUENCE [LARGE SCALE GENOMIC DNA]</scope>
    <source>
        <strain evidence="1 2">DSM 44826</strain>
    </source>
</reference>
<accession>A0A561UI39</accession>
<dbReference type="EMBL" id="VIWT01000001">
    <property type="protein sequence ID" value="TWF99041.1"/>
    <property type="molecule type" value="Genomic_DNA"/>
</dbReference>
<dbReference type="InterPro" id="IPR040442">
    <property type="entry name" value="Pyrv_kinase-like_dom_sf"/>
</dbReference>